<feature type="transmembrane region" description="Helical" evidence="1">
    <location>
        <begin position="432"/>
        <end position="452"/>
    </location>
</feature>
<name>A0ABC8ZKG9_9POAL</name>
<dbReference type="Proteomes" id="UP001497457">
    <property type="component" value="Chromosome 19rd"/>
</dbReference>
<gene>
    <name evidence="3" type="ORF">URODEC1_LOCUS46100</name>
</gene>
<proteinExistence type="predicted"/>
<accession>A0ABC8ZKG9</accession>
<protein>
    <recommendedName>
        <fullName evidence="2">F-box domain-containing protein</fullName>
    </recommendedName>
</protein>
<dbReference type="Gene3D" id="1.20.1280.50">
    <property type="match status" value="1"/>
</dbReference>
<reference evidence="3 4" key="2">
    <citation type="submission" date="2024-10" db="EMBL/GenBank/DDBJ databases">
        <authorList>
            <person name="Ryan C."/>
        </authorList>
    </citation>
    <scope>NUCLEOTIDE SEQUENCE [LARGE SCALE GENOMIC DNA]</scope>
</reference>
<dbReference type="InterPro" id="IPR017451">
    <property type="entry name" value="F-box-assoc_interact_dom"/>
</dbReference>
<dbReference type="SMART" id="SM00256">
    <property type="entry name" value="FBOX"/>
    <property type="match status" value="1"/>
</dbReference>
<evidence type="ECO:0000313" key="3">
    <source>
        <dbReference type="EMBL" id="CAL4963279.1"/>
    </source>
</evidence>
<dbReference type="EMBL" id="OZ075129">
    <property type="protein sequence ID" value="CAL4963279.1"/>
    <property type="molecule type" value="Genomic_DNA"/>
</dbReference>
<dbReference type="Pfam" id="PF00646">
    <property type="entry name" value="F-box"/>
    <property type="match status" value="1"/>
</dbReference>
<keyword evidence="1" id="KW-0812">Transmembrane</keyword>
<evidence type="ECO:0000259" key="2">
    <source>
        <dbReference type="SMART" id="SM00256"/>
    </source>
</evidence>
<dbReference type="CDD" id="cd22157">
    <property type="entry name" value="F-box_AtFBW1-like"/>
    <property type="match status" value="1"/>
</dbReference>
<dbReference type="PANTHER" id="PTHR35546:SF80">
    <property type="entry name" value="F-BOX DOMAIN CONTAINING PROTEIN EXPRESSED"/>
    <property type="match status" value="1"/>
</dbReference>
<dbReference type="InterPro" id="IPR013187">
    <property type="entry name" value="F-box-assoc_dom_typ3"/>
</dbReference>
<dbReference type="PANTHER" id="PTHR35546">
    <property type="entry name" value="F-BOX PROTEIN INTERACTION DOMAIN PROTEIN-RELATED"/>
    <property type="match status" value="1"/>
</dbReference>
<evidence type="ECO:0000256" key="1">
    <source>
        <dbReference type="SAM" id="Phobius"/>
    </source>
</evidence>
<dbReference type="InterPro" id="IPR055290">
    <property type="entry name" value="At3g26010-like"/>
</dbReference>
<sequence length="455" mass="51961">MDESSSKKEQYVASLTDDLLVEILSRVPYKSLCRFRCASRSWLALCSDPMVLKKAPKTLSGFFYRSIAEPSYNPSELRHHFTNLSGTGRPMVDPSLNFLFSANYVDVEFLHCCNGLLLCCCEKKSSHYGVDYVVCNPASEKWTVLPKPEERPGRSTMYLGFDPTVSSHFTVFVLAEFTHGMQDDEIDEDEIEDWYHQIGWVEIYLSQTGRWTYHQSQWGDRTIQVFSSGIFYNGALHITTIDSSVNTVDTEGKTWATIPTPYYFRFMGMSQGHLYAVHPRRYSSQLSIWVLEDYGGKKWSLKQTINSVELFGANNIFFEDGFPPHVIAIHPESSLVFMILGLRKNFVSYNMDTKKVQDICNLAGESVGPYLPYIPCFLEFQMGTKSCSILALASGITSIHERLVQNRRYIVEFYGSELDSSCLLQYGDLISLYWATLMVSVSLFAFYVLSVFNNY</sequence>
<feature type="domain" description="F-box" evidence="2">
    <location>
        <begin position="15"/>
        <end position="55"/>
    </location>
</feature>
<dbReference type="AlphaFoldDB" id="A0ABC8ZKG9"/>
<evidence type="ECO:0000313" key="4">
    <source>
        <dbReference type="Proteomes" id="UP001497457"/>
    </source>
</evidence>
<keyword evidence="1" id="KW-1133">Transmembrane helix</keyword>
<keyword evidence="1" id="KW-0472">Membrane</keyword>
<dbReference type="NCBIfam" id="TIGR01640">
    <property type="entry name" value="F_box_assoc_1"/>
    <property type="match status" value="1"/>
</dbReference>
<dbReference type="Pfam" id="PF08268">
    <property type="entry name" value="FBA_3"/>
    <property type="match status" value="1"/>
</dbReference>
<dbReference type="SUPFAM" id="SSF81383">
    <property type="entry name" value="F-box domain"/>
    <property type="match status" value="1"/>
</dbReference>
<dbReference type="InterPro" id="IPR036047">
    <property type="entry name" value="F-box-like_dom_sf"/>
</dbReference>
<reference evidence="4" key="1">
    <citation type="submission" date="2024-06" db="EMBL/GenBank/DDBJ databases">
        <authorList>
            <person name="Ryan C."/>
        </authorList>
    </citation>
    <scope>NUCLEOTIDE SEQUENCE [LARGE SCALE GENOMIC DNA]</scope>
</reference>
<dbReference type="InterPro" id="IPR001810">
    <property type="entry name" value="F-box_dom"/>
</dbReference>
<organism evidence="3 4">
    <name type="scientific">Urochloa decumbens</name>
    <dbReference type="NCBI Taxonomy" id="240449"/>
    <lineage>
        <taxon>Eukaryota</taxon>
        <taxon>Viridiplantae</taxon>
        <taxon>Streptophyta</taxon>
        <taxon>Embryophyta</taxon>
        <taxon>Tracheophyta</taxon>
        <taxon>Spermatophyta</taxon>
        <taxon>Magnoliopsida</taxon>
        <taxon>Liliopsida</taxon>
        <taxon>Poales</taxon>
        <taxon>Poaceae</taxon>
        <taxon>PACMAD clade</taxon>
        <taxon>Panicoideae</taxon>
        <taxon>Panicodae</taxon>
        <taxon>Paniceae</taxon>
        <taxon>Melinidinae</taxon>
        <taxon>Urochloa</taxon>
    </lineage>
</organism>
<keyword evidence="4" id="KW-1185">Reference proteome</keyword>